<evidence type="ECO:0000313" key="2">
    <source>
        <dbReference type="Proteomes" id="UP000269396"/>
    </source>
</evidence>
<organism evidence="1 2">
    <name type="scientific">Schistosoma mattheei</name>
    <dbReference type="NCBI Taxonomy" id="31246"/>
    <lineage>
        <taxon>Eukaryota</taxon>
        <taxon>Metazoa</taxon>
        <taxon>Spiralia</taxon>
        <taxon>Lophotrochozoa</taxon>
        <taxon>Platyhelminthes</taxon>
        <taxon>Trematoda</taxon>
        <taxon>Digenea</taxon>
        <taxon>Strigeidida</taxon>
        <taxon>Schistosomatoidea</taxon>
        <taxon>Schistosomatidae</taxon>
        <taxon>Schistosoma</taxon>
    </lineage>
</organism>
<protein>
    <submittedName>
        <fullName evidence="1">Uncharacterized protein</fullName>
    </submittedName>
</protein>
<dbReference type="EMBL" id="UZAL01030081">
    <property type="protein sequence ID" value="VDP52011.1"/>
    <property type="molecule type" value="Genomic_DNA"/>
</dbReference>
<dbReference type="STRING" id="31246.A0A183P6B1"/>
<accession>A0A183P6B1</accession>
<dbReference type="Proteomes" id="UP000269396">
    <property type="component" value="Unassembled WGS sequence"/>
</dbReference>
<evidence type="ECO:0000313" key="1">
    <source>
        <dbReference type="EMBL" id="VDP52011.1"/>
    </source>
</evidence>
<gene>
    <name evidence="1" type="ORF">SMTD_LOCUS9897</name>
</gene>
<proteinExistence type="predicted"/>
<dbReference type="AlphaFoldDB" id="A0A183P6B1"/>
<keyword evidence="2" id="KW-1185">Reference proteome</keyword>
<reference evidence="1 2" key="1">
    <citation type="submission" date="2018-11" db="EMBL/GenBank/DDBJ databases">
        <authorList>
            <consortium name="Pathogen Informatics"/>
        </authorList>
    </citation>
    <scope>NUCLEOTIDE SEQUENCE [LARGE SCALE GENOMIC DNA]</scope>
    <source>
        <strain>Denwood</strain>
        <strain evidence="2">Zambia</strain>
    </source>
</reference>
<name>A0A183P6B1_9TREM</name>
<sequence>MYINAAHTDMPIDVTLPTFEEIRMNIEQKKSRKAAEPNKVPVGALKSDLKATESMLHVRFRKILKEEQVPPTDW</sequence>